<evidence type="ECO:0000256" key="3">
    <source>
        <dbReference type="ARBA" id="ARBA00018111"/>
    </source>
</evidence>
<dbReference type="RefSeq" id="WP_140929231.1">
    <property type="nucleotide sequence ID" value="NZ_VFSU01000032.1"/>
</dbReference>
<sequence length="179" mass="19654">MGRDTRSKGPKKPPPPLDQAALEAIALRYLERFQTSRARLLRLLQQKIRARGWKEDAPPPDPEAIAERMVTLGYVNDAAFAEARTRGLARRGMGAGRVQAALSAYGIDADTRSTALEGHDPWAAALDFARRKRLGPFGPPINDPKLRNRQMGAFARAGHPHGLANRIVAAQSEEDLESE</sequence>
<evidence type="ECO:0000256" key="1">
    <source>
        <dbReference type="ARBA" id="ARBA00004496"/>
    </source>
</evidence>
<dbReference type="EMBL" id="VFSU01000032">
    <property type="protein sequence ID" value="TPE59096.1"/>
    <property type="molecule type" value="Genomic_DNA"/>
</dbReference>
<dbReference type="Gene3D" id="1.10.10.10">
    <property type="entry name" value="Winged helix-like DNA-binding domain superfamily/Winged helix DNA-binding domain"/>
    <property type="match status" value="1"/>
</dbReference>
<comment type="similarity">
    <text evidence="2">Belongs to the RecX family.</text>
</comment>
<evidence type="ECO:0000256" key="2">
    <source>
        <dbReference type="ARBA" id="ARBA00009695"/>
    </source>
</evidence>
<proteinExistence type="inferred from homology"/>
<comment type="subcellular location">
    <subcellularLocation>
        <location evidence="1">Cytoplasm</location>
    </subcellularLocation>
</comment>
<dbReference type="GO" id="GO:0005737">
    <property type="term" value="C:cytoplasm"/>
    <property type="evidence" value="ECO:0007669"/>
    <property type="project" value="UniProtKB-SubCell"/>
</dbReference>
<keyword evidence="4" id="KW-0963">Cytoplasm</keyword>
<protein>
    <recommendedName>
        <fullName evidence="3">Regulatory protein RecX</fullName>
    </recommendedName>
</protein>
<reference evidence="6 7" key="1">
    <citation type="submission" date="2019-06" db="EMBL/GenBank/DDBJ databases">
        <authorList>
            <person name="Lee I."/>
            <person name="Jang G.I."/>
            <person name="Hwang C.Y."/>
        </authorList>
    </citation>
    <scope>NUCLEOTIDE SEQUENCE [LARGE SCALE GENOMIC DNA]</scope>
    <source>
        <strain evidence="6 7">PAMC 28131</strain>
    </source>
</reference>
<dbReference type="Proteomes" id="UP000319897">
    <property type="component" value="Unassembled WGS sequence"/>
</dbReference>
<keyword evidence="7" id="KW-1185">Reference proteome</keyword>
<evidence type="ECO:0000313" key="7">
    <source>
        <dbReference type="Proteomes" id="UP000319897"/>
    </source>
</evidence>
<feature type="domain" description="RecX second three-helical" evidence="5">
    <location>
        <begin position="76"/>
        <end position="116"/>
    </location>
</feature>
<dbReference type="InterPro" id="IPR036388">
    <property type="entry name" value="WH-like_DNA-bd_sf"/>
</dbReference>
<accession>A0A501XF04</accession>
<dbReference type="InterPro" id="IPR053924">
    <property type="entry name" value="RecX_HTH_2nd"/>
</dbReference>
<dbReference type="AlphaFoldDB" id="A0A501XF04"/>
<evidence type="ECO:0000256" key="4">
    <source>
        <dbReference type="ARBA" id="ARBA00022490"/>
    </source>
</evidence>
<dbReference type="OrthoDB" id="7432442at2"/>
<gene>
    <name evidence="6" type="ORF">FJQ54_14985</name>
</gene>
<dbReference type="Pfam" id="PF02631">
    <property type="entry name" value="RecX_HTH2"/>
    <property type="match status" value="1"/>
</dbReference>
<comment type="caution">
    <text evidence="6">The sequence shown here is derived from an EMBL/GenBank/DDBJ whole genome shotgun (WGS) entry which is preliminary data.</text>
</comment>
<evidence type="ECO:0000313" key="6">
    <source>
        <dbReference type="EMBL" id="TPE59096.1"/>
    </source>
</evidence>
<evidence type="ECO:0000259" key="5">
    <source>
        <dbReference type="Pfam" id="PF02631"/>
    </source>
</evidence>
<name>A0A501XF04_9SPHN</name>
<organism evidence="6 7">
    <name type="scientific">Sandaracinobacter neustonicus</name>
    <dbReference type="NCBI Taxonomy" id="1715348"/>
    <lineage>
        <taxon>Bacteria</taxon>
        <taxon>Pseudomonadati</taxon>
        <taxon>Pseudomonadota</taxon>
        <taxon>Alphaproteobacteria</taxon>
        <taxon>Sphingomonadales</taxon>
        <taxon>Sphingosinicellaceae</taxon>
        <taxon>Sandaracinobacter</taxon>
    </lineage>
</organism>